<sequence length="214" mass="23940">MALATGFLVGAVWERVSILVMMGWRTSRPSPRTGMDSQLRERAGFGNFDGVFGRGRIMALASDFLVGALWERGSILVMMGVSHIIIAHHISNICRYSQKTPLKAVTTTRFETNRLLTCDAISLGINFALLRFNEFCDERRPLGAITHAIFVSQRPKWTVSPFKDVVTHVCCCAIDYHLPRRRQTSAISSSLPRANALFLEKIPPLTIVRDLSPH</sequence>
<dbReference type="EMBL" id="BPLR01004211">
    <property type="protein sequence ID" value="GIX93187.1"/>
    <property type="molecule type" value="Genomic_DNA"/>
</dbReference>
<organism evidence="1 2">
    <name type="scientific">Caerostris extrusa</name>
    <name type="common">Bark spider</name>
    <name type="synonym">Caerostris bankana</name>
    <dbReference type="NCBI Taxonomy" id="172846"/>
    <lineage>
        <taxon>Eukaryota</taxon>
        <taxon>Metazoa</taxon>
        <taxon>Ecdysozoa</taxon>
        <taxon>Arthropoda</taxon>
        <taxon>Chelicerata</taxon>
        <taxon>Arachnida</taxon>
        <taxon>Araneae</taxon>
        <taxon>Araneomorphae</taxon>
        <taxon>Entelegynae</taxon>
        <taxon>Araneoidea</taxon>
        <taxon>Araneidae</taxon>
        <taxon>Caerostris</taxon>
    </lineage>
</organism>
<gene>
    <name evidence="1" type="ORF">CEXT_176441</name>
</gene>
<evidence type="ECO:0000313" key="2">
    <source>
        <dbReference type="Proteomes" id="UP001054945"/>
    </source>
</evidence>
<accession>A0AAV4P7H1</accession>
<dbReference type="Proteomes" id="UP001054945">
    <property type="component" value="Unassembled WGS sequence"/>
</dbReference>
<comment type="caution">
    <text evidence="1">The sequence shown here is derived from an EMBL/GenBank/DDBJ whole genome shotgun (WGS) entry which is preliminary data.</text>
</comment>
<protein>
    <submittedName>
        <fullName evidence="1">Uncharacterized protein</fullName>
    </submittedName>
</protein>
<keyword evidence="2" id="KW-1185">Reference proteome</keyword>
<dbReference type="AlphaFoldDB" id="A0AAV4P7H1"/>
<evidence type="ECO:0000313" key="1">
    <source>
        <dbReference type="EMBL" id="GIX93187.1"/>
    </source>
</evidence>
<reference evidence="1 2" key="1">
    <citation type="submission" date="2021-06" db="EMBL/GenBank/DDBJ databases">
        <title>Caerostris extrusa draft genome.</title>
        <authorList>
            <person name="Kono N."/>
            <person name="Arakawa K."/>
        </authorList>
    </citation>
    <scope>NUCLEOTIDE SEQUENCE [LARGE SCALE GENOMIC DNA]</scope>
</reference>
<name>A0AAV4P7H1_CAEEX</name>
<proteinExistence type="predicted"/>